<name>A0A0E3LU89_METMZ</name>
<dbReference type="Proteomes" id="UP000033097">
    <property type="component" value="Chromosome"/>
</dbReference>
<dbReference type="InterPro" id="IPR011048">
    <property type="entry name" value="Haem_d1_sf"/>
</dbReference>
<dbReference type="EMBL" id="CP009512">
    <property type="protein sequence ID" value="AKB64851.1"/>
    <property type="molecule type" value="Genomic_DNA"/>
</dbReference>
<dbReference type="PANTHER" id="PTHR47197">
    <property type="entry name" value="PROTEIN NIRF"/>
    <property type="match status" value="1"/>
</dbReference>
<dbReference type="KEGG" id="mmj:MSMAS_1655"/>
<proteinExistence type="predicted"/>
<accession>A0A0E3LU89</accession>
<evidence type="ECO:0000259" key="2">
    <source>
        <dbReference type="Pfam" id="PF21783"/>
    </source>
</evidence>
<dbReference type="InterPro" id="IPR015943">
    <property type="entry name" value="WD40/YVTN_repeat-like_dom_sf"/>
</dbReference>
<dbReference type="InterPro" id="IPR018247">
    <property type="entry name" value="EF_Hand_1_Ca_BS"/>
</dbReference>
<sequence length="676" mass="73533">MYKITKMIILLVAGMCLLTGFVTTTTALTNILVESDHAYANNFDYIWPEISHPEATQMRLHFTKLELDFDDKLILLDKDGNKLVTFKDYKNEDFWTEWYTGNTIKVKLETNRYGTAYGFKIDQVETRNDMAPSGDLPESYHSYANNFNYIWPEISRPEATQMRLHFTKLELDFDDKLILLNKDGNKLVTFKDYNNEDFWTEWYTGNTIKVKLETNRYETAYGFKIDQVEIRTNPESISMDIKETPSSSSAPFAYITNGGSNNVSVIDTVNNTVIAVVDVGSDPFGVAVAPDGTKVYVANMGSNNISVIDTATNSVTDTIDAGINPRGIAVSPDGTKIYVVNSASNNVSVIDTVTNNVTASVTAGGIPYGVAVNPDGKKVYVTNGDIGNENNTVSVIDTISNNVIATVTAGGIPYGVAVTPDGTKVYVANWGSDNVSIIDTTSNNITARVNITKPVGITVSPDGKKVYVTNVSNNLSVIDTANNTVTATVNVGSDPSGVAVTPDGKKVYVVNSGSNNVSVIDTASNIVIATVPTGNTPRAFGQFISGSVSNSAAPAGPECKEIKDYLPVYTNGVNLNIINKVGKDILVVWTKADSREPVFKVNILNEQNRTVTTPTGIVDEYIRISYPQEVCSWYRVIQATNSGHTQLESGYDYTVTYYWGSNGTGLTPIPDSEAPE</sequence>
<dbReference type="InterPro" id="IPR048433">
    <property type="entry name" value="YNCE-like_beta-prop"/>
</dbReference>
<dbReference type="PANTHER" id="PTHR47197:SF3">
    <property type="entry name" value="DIHYDRO-HEME D1 DEHYDROGENASE"/>
    <property type="match status" value="1"/>
</dbReference>
<dbReference type="InterPro" id="IPR011964">
    <property type="entry name" value="YVTN_b-propeller_repeat"/>
</dbReference>
<dbReference type="InterPro" id="IPR051200">
    <property type="entry name" value="Host-pathogen_enzymatic-act"/>
</dbReference>
<feature type="domain" description="YNCE-like beta-propeller" evidence="2">
    <location>
        <begin position="226"/>
        <end position="371"/>
    </location>
</feature>
<protein>
    <submittedName>
        <fullName evidence="3">40-residue YVTN family beta-propeller repeat</fullName>
    </submittedName>
</protein>
<dbReference type="AlphaFoldDB" id="A0A0E3LU89"/>
<gene>
    <name evidence="3" type="ORF">MSMAS_1655</name>
</gene>
<reference evidence="3 4" key="1">
    <citation type="submission" date="2014-07" db="EMBL/GenBank/DDBJ databases">
        <title>Methanogenic archaea and the global carbon cycle.</title>
        <authorList>
            <person name="Henriksen J.R."/>
            <person name="Luke J."/>
            <person name="Reinhart S."/>
            <person name="Benedict M.N."/>
            <person name="Youngblut N.D."/>
            <person name="Metcalf M.E."/>
            <person name="Whitaker R.J."/>
            <person name="Metcalf W.W."/>
        </authorList>
    </citation>
    <scope>NUCLEOTIDE SEQUENCE [LARGE SCALE GENOMIC DNA]</scope>
    <source>
        <strain evidence="3 4">S-6</strain>
    </source>
</reference>
<dbReference type="PATRIC" id="fig|213585.10.peg.2099"/>
<keyword evidence="1" id="KW-0732">Signal</keyword>
<evidence type="ECO:0000313" key="3">
    <source>
        <dbReference type="EMBL" id="AKB64851.1"/>
    </source>
</evidence>
<dbReference type="Gene3D" id="2.130.10.10">
    <property type="entry name" value="YVTN repeat-like/Quinoprotein amine dehydrogenase"/>
    <property type="match status" value="2"/>
</dbReference>
<evidence type="ECO:0000313" key="4">
    <source>
        <dbReference type="Proteomes" id="UP000033097"/>
    </source>
</evidence>
<evidence type="ECO:0000256" key="1">
    <source>
        <dbReference type="ARBA" id="ARBA00022729"/>
    </source>
</evidence>
<dbReference type="Pfam" id="PF21783">
    <property type="entry name" value="YNCE"/>
    <property type="match status" value="1"/>
</dbReference>
<dbReference type="PROSITE" id="PS00018">
    <property type="entry name" value="EF_HAND_1"/>
    <property type="match status" value="1"/>
</dbReference>
<dbReference type="STRING" id="213585.MSMAS_1655"/>
<dbReference type="CDD" id="cd05819">
    <property type="entry name" value="NHL"/>
    <property type="match status" value="1"/>
</dbReference>
<dbReference type="HOGENOM" id="CLU_009318_2_2_2"/>
<dbReference type="NCBIfam" id="TIGR02276">
    <property type="entry name" value="beta_rpt_yvtn"/>
    <property type="match status" value="7"/>
</dbReference>
<organism evidence="3 4">
    <name type="scientific">Methanosarcina mazei S-6</name>
    <dbReference type="NCBI Taxonomy" id="213585"/>
    <lineage>
        <taxon>Archaea</taxon>
        <taxon>Methanobacteriati</taxon>
        <taxon>Methanobacteriota</taxon>
        <taxon>Stenosarchaea group</taxon>
        <taxon>Methanomicrobia</taxon>
        <taxon>Methanosarcinales</taxon>
        <taxon>Methanosarcinaceae</taxon>
        <taxon>Methanosarcina</taxon>
    </lineage>
</organism>
<dbReference type="SUPFAM" id="SSF51004">
    <property type="entry name" value="C-terminal (heme d1) domain of cytochrome cd1-nitrite reductase"/>
    <property type="match status" value="1"/>
</dbReference>